<evidence type="ECO:0000313" key="6">
    <source>
        <dbReference type="Proteomes" id="UP000183529"/>
    </source>
</evidence>
<dbReference type="AlphaFoldDB" id="A0AAQ1GAW0"/>
<evidence type="ECO:0000256" key="2">
    <source>
        <dbReference type="PROSITE-ProRule" id="PRU01161"/>
    </source>
</evidence>
<dbReference type="Gene3D" id="3.40.1090.10">
    <property type="entry name" value="Cytosolic phospholipase A2 catalytic domain"/>
    <property type="match status" value="2"/>
</dbReference>
<dbReference type="RefSeq" id="WP_074981134.1">
    <property type="nucleotide sequence ID" value="NZ_CADFGN010000005.1"/>
</dbReference>
<dbReference type="GeneID" id="61305023"/>
<evidence type="ECO:0000313" key="7">
    <source>
        <dbReference type="Proteomes" id="UP000247515"/>
    </source>
</evidence>
<organism evidence="5 6">
    <name type="scientific">Paraburkholderia tropica</name>
    <dbReference type="NCBI Taxonomy" id="92647"/>
    <lineage>
        <taxon>Bacteria</taxon>
        <taxon>Pseudomonadati</taxon>
        <taxon>Pseudomonadota</taxon>
        <taxon>Betaproteobacteria</taxon>
        <taxon>Burkholderiales</taxon>
        <taxon>Burkholderiaceae</taxon>
        <taxon>Paraburkholderia</taxon>
    </lineage>
</organism>
<evidence type="ECO:0000313" key="4">
    <source>
        <dbReference type="EMBL" id="PXX19779.1"/>
    </source>
</evidence>
<dbReference type="EMBL" id="QJJV01000002">
    <property type="protein sequence ID" value="PXX19779.1"/>
    <property type="molecule type" value="Genomic_DNA"/>
</dbReference>
<dbReference type="EMBL" id="FNZM01000001">
    <property type="protein sequence ID" value="SEI85780.1"/>
    <property type="molecule type" value="Genomic_DNA"/>
</dbReference>
<feature type="domain" description="PNPLA" evidence="3">
    <location>
        <begin position="7"/>
        <end position="318"/>
    </location>
</feature>
<feature type="active site" description="Nucleophile" evidence="2">
    <location>
        <position position="44"/>
    </location>
</feature>
<dbReference type="PROSITE" id="PS51635">
    <property type="entry name" value="PNPLA"/>
    <property type="match status" value="1"/>
</dbReference>
<evidence type="ECO:0000313" key="5">
    <source>
        <dbReference type="EMBL" id="SEI85780.1"/>
    </source>
</evidence>
<dbReference type="Pfam" id="PF01734">
    <property type="entry name" value="Patatin"/>
    <property type="match status" value="2"/>
</dbReference>
<comment type="caution">
    <text evidence="5">The sequence shown here is derived from an EMBL/GenBank/DDBJ whole genome shotgun (WGS) entry which is preliminary data.</text>
</comment>
<feature type="short sequence motif" description="DGA/G" evidence="2">
    <location>
        <begin position="305"/>
        <end position="307"/>
    </location>
</feature>
<feature type="short sequence motif" description="GXSXG" evidence="2">
    <location>
        <begin position="42"/>
        <end position="46"/>
    </location>
</feature>
<dbReference type="Proteomes" id="UP000183529">
    <property type="component" value="Unassembled WGS sequence"/>
</dbReference>
<dbReference type="InterPro" id="IPR002641">
    <property type="entry name" value="PNPLA_dom"/>
</dbReference>
<feature type="active site" description="Proton acceptor" evidence="2">
    <location>
        <position position="305"/>
    </location>
</feature>
<dbReference type="GO" id="GO:0016787">
    <property type="term" value="F:hydrolase activity"/>
    <property type="evidence" value="ECO:0007669"/>
    <property type="project" value="UniProtKB-UniRule"/>
</dbReference>
<reference evidence="4 7" key="2">
    <citation type="submission" date="2018-05" db="EMBL/GenBank/DDBJ databases">
        <title>Genomic Encyclopedia of Type Strains, Phase IV (KMG-V): Genome sequencing to study the core and pangenomes of soil and plant-associated prokaryotes.</title>
        <authorList>
            <person name="Whitman W."/>
        </authorList>
    </citation>
    <scope>NUCLEOTIDE SEQUENCE [LARGE SCALE GENOMIC DNA]</scope>
    <source>
        <strain evidence="4 7">SIr-6563</strain>
    </source>
</reference>
<dbReference type="GO" id="GO:0016042">
    <property type="term" value="P:lipid catabolic process"/>
    <property type="evidence" value="ECO:0007669"/>
    <property type="project" value="UniProtKB-UniRule"/>
</dbReference>
<dbReference type="InterPro" id="IPR016035">
    <property type="entry name" value="Acyl_Trfase/lysoPLipase"/>
</dbReference>
<keyword evidence="1 2" id="KW-0443">Lipid metabolism</keyword>
<keyword evidence="7" id="KW-1185">Reference proteome</keyword>
<proteinExistence type="predicted"/>
<name>A0AAQ1GAW0_9BURK</name>
<keyword evidence="2" id="KW-0378">Hydrolase</keyword>
<gene>
    <name evidence="4" type="ORF">C7400_102204</name>
    <name evidence="5" type="ORF">SAMN05216550_101196</name>
</gene>
<accession>A0AAQ1GAW0</accession>
<feature type="short sequence motif" description="GXGXXG" evidence="2">
    <location>
        <begin position="11"/>
        <end position="16"/>
    </location>
</feature>
<sequence>MLDLHSLVLGGGGAKGVVYPKALQKLHRDRQIDLRAVPHVAGASAGALTGFILALGGTPEAIARLSPTISEALPFATKSFANRSEKRIALSRASTVVDYAADKLDGSAIPSVLMIWAETALLQLMRRIVEQIDLDDEGDSYLALDGERYYLNELHGRGMGCFWDYDVDPGGPHIAALRAALATGLRDLRRFGCYLVGTHHRIVTLLRDAGIDAGWKHLSVTLTRLYPAQVDSEALAETFGSLNYVSTLLPPGTWSTDRNPVHKAFVRHEGVCLLAAAQASGAFPLLFAPTPLGPSPSLRDFLYTDGGCMSNMPIEAPIFADSIIGRPPAERDILAIGLNDGDEASSLPSGWQMWAVQRLMLPSAHKTIVVPADNSFYANARRDICSMPPAAQTEHGALFRFSMKPEGDYRIFYASKLPDAPISLTAEIPTGAQSRSVQDAIDAYADTIARNLAQLVQQAGQPRGGLVWGGL</sequence>
<reference evidence="5 6" key="1">
    <citation type="submission" date="2016-10" db="EMBL/GenBank/DDBJ databases">
        <authorList>
            <person name="Varghese N."/>
            <person name="Submissions S."/>
        </authorList>
    </citation>
    <scope>NUCLEOTIDE SEQUENCE [LARGE SCALE GENOMIC DNA]</scope>
    <source>
        <strain evidence="5 6">LMG 22274</strain>
    </source>
</reference>
<keyword evidence="2" id="KW-0442">Lipid degradation</keyword>
<protein>
    <submittedName>
        <fullName evidence="5">Patatin-like phospholipase</fullName>
    </submittedName>
</protein>
<dbReference type="Proteomes" id="UP000247515">
    <property type="component" value="Unassembled WGS sequence"/>
</dbReference>
<dbReference type="SUPFAM" id="SSF52151">
    <property type="entry name" value="FabD/lysophospholipase-like"/>
    <property type="match status" value="1"/>
</dbReference>
<evidence type="ECO:0000259" key="3">
    <source>
        <dbReference type="PROSITE" id="PS51635"/>
    </source>
</evidence>
<evidence type="ECO:0000256" key="1">
    <source>
        <dbReference type="ARBA" id="ARBA00023098"/>
    </source>
</evidence>